<protein>
    <submittedName>
        <fullName evidence="4">Uncharacterized protein</fullName>
    </submittedName>
</protein>
<dbReference type="KEGG" id="mng:MNEG_3361"/>
<evidence type="ECO:0000313" key="4">
    <source>
        <dbReference type="EMBL" id="KIZ04596.1"/>
    </source>
</evidence>
<accession>A0A0D2NI04</accession>
<dbReference type="PANTHER" id="PTHR33091:SF29">
    <property type="entry name" value="SUBTILISIN INHIBITOR 1"/>
    <property type="match status" value="1"/>
</dbReference>
<keyword evidence="5" id="KW-1185">Reference proteome</keyword>
<organism evidence="4 5">
    <name type="scientific">Monoraphidium neglectum</name>
    <dbReference type="NCBI Taxonomy" id="145388"/>
    <lineage>
        <taxon>Eukaryota</taxon>
        <taxon>Viridiplantae</taxon>
        <taxon>Chlorophyta</taxon>
        <taxon>core chlorophytes</taxon>
        <taxon>Chlorophyceae</taxon>
        <taxon>CS clade</taxon>
        <taxon>Sphaeropleales</taxon>
        <taxon>Selenastraceae</taxon>
        <taxon>Monoraphidium</taxon>
    </lineage>
</organism>
<dbReference type="GO" id="GO:0004867">
    <property type="term" value="F:serine-type endopeptidase inhibitor activity"/>
    <property type="evidence" value="ECO:0007669"/>
    <property type="project" value="UniProtKB-KW"/>
</dbReference>
<keyword evidence="3" id="KW-0722">Serine protease inhibitor</keyword>
<dbReference type="EMBL" id="KK100640">
    <property type="protein sequence ID" value="KIZ04596.1"/>
    <property type="molecule type" value="Genomic_DNA"/>
</dbReference>
<dbReference type="Gene3D" id="3.30.10.10">
    <property type="entry name" value="Trypsin Inhibitor V, subunit A"/>
    <property type="match status" value="1"/>
</dbReference>
<dbReference type="GO" id="GO:0009611">
    <property type="term" value="P:response to wounding"/>
    <property type="evidence" value="ECO:0007669"/>
    <property type="project" value="InterPro"/>
</dbReference>
<dbReference type="GeneID" id="25736239"/>
<proteinExistence type="inferred from homology"/>
<keyword evidence="2" id="KW-0646">Protease inhibitor</keyword>
<evidence type="ECO:0000313" key="5">
    <source>
        <dbReference type="Proteomes" id="UP000054498"/>
    </source>
</evidence>
<dbReference type="SUPFAM" id="SSF54654">
    <property type="entry name" value="CI-2 family of serine protease inhibitors"/>
    <property type="match status" value="1"/>
</dbReference>
<dbReference type="OrthoDB" id="10013825at2759"/>
<dbReference type="PANTHER" id="PTHR33091">
    <property type="entry name" value="PROTEIN, PUTATIVE, EXPRESSED-RELATED"/>
    <property type="match status" value="1"/>
</dbReference>
<dbReference type="Pfam" id="PF00280">
    <property type="entry name" value="potato_inhibit"/>
    <property type="match status" value="1"/>
</dbReference>
<dbReference type="RefSeq" id="XP_013903615.1">
    <property type="nucleotide sequence ID" value="XM_014048161.1"/>
</dbReference>
<evidence type="ECO:0000256" key="3">
    <source>
        <dbReference type="ARBA" id="ARBA00022900"/>
    </source>
</evidence>
<gene>
    <name evidence="4" type="ORF">MNEG_3361</name>
</gene>
<reference evidence="4 5" key="1">
    <citation type="journal article" date="2013" name="BMC Genomics">
        <title>Reconstruction of the lipid metabolism for the microalga Monoraphidium neglectum from its genome sequence reveals characteristics suitable for biofuel production.</title>
        <authorList>
            <person name="Bogen C."/>
            <person name="Al-Dilaimi A."/>
            <person name="Albersmeier A."/>
            <person name="Wichmann J."/>
            <person name="Grundmann M."/>
            <person name="Rupp O."/>
            <person name="Lauersen K.J."/>
            <person name="Blifernez-Klassen O."/>
            <person name="Kalinowski J."/>
            <person name="Goesmann A."/>
            <person name="Mussgnug J.H."/>
            <person name="Kruse O."/>
        </authorList>
    </citation>
    <scope>NUCLEOTIDE SEQUENCE [LARGE SCALE GENOMIC DNA]</scope>
    <source>
        <strain evidence="4 5">SAG 48.87</strain>
    </source>
</reference>
<name>A0A0D2NI04_9CHLO</name>
<dbReference type="InterPro" id="IPR036354">
    <property type="entry name" value="Prot_inh_pot1_sf"/>
</dbReference>
<dbReference type="Proteomes" id="UP000054498">
    <property type="component" value="Unassembled WGS sequence"/>
</dbReference>
<comment type="similarity">
    <text evidence="1">Belongs to the protease inhibitor I13 (potato type I serine protease inhibitor) family.</text>
</comment>
<evidence type="ECO:0000256" key="1">
    <source>
        <dbReference type="ARBA" id="ARBA00008210"/>
    </source>
</evidence>
<sequence>MVGKRVQVAKLAIKSERPDLIVQVVPPDSAVTMEFRDDRVRLYADYQAIVTKVPIIG</sequence>
<dbReference type="InterPro" id="IPR000864">
    <property type="entry name" value="Prot_inh_pot1"/>
</dbReference>
<dbReference type="AlphaFoldDB" id="A0A0D2NI04"/>
<evidence type="ECO:0000256" key="2">
    <source>
        <dbReference type="ARBA" id="ARBA00022690"/>
    </source>
</evidence>